<dbReference type="GO" id="GO:0016757">
    <property type="term" value="F:glycosyltransferase activity"/>
    <property type="evidence" value="ECO:0007669"/>
    <property type="project" value="InterPro"/>
</dbReference>
<name>A0A7G5XHR2_9BACT</name>
<dbReference type="InterPro" id="IPR050194">
    <property type="entry name" value="Glycosyltransferase_grp1"/>
</dbReference>
<dbReference type="RefSeq" id="WP_182803703.1">
    <property type="nucleotide sequence ID" value="NZ_CP060007.1"/>
</dbReference>
<keyword evidence="3" id="KW-1185">Reference proteome</keyword>
<protein>
    <submittedName>
        <fullName evidence="2">Glycosyltransferase family 4 protein</fullName>
    </submittedName>
</protein>
<gene>
    <name evidence="2" type="ORF">H4075_02130</name>
</gene>
<dbReference type="AlphaFoldDB" id="A0A7G5XHR2"/>
<reference evidence="3" key="1">
    <citation type="submission" date="2020-08" db="EMBL/GenBank/DDBJ databases">
        <title>Lacibacter sp. S13-6-6 genome sequencing.</title>
        <authorList>
            <person name="Jin L."/>
        </authorList>
    </citation>
    <scope>NUCLEOTIDE SEQUENCE [LARGE SCALE GENOMIC DNA]</scope>
    <source>
        <strain evidence="3">S13-6-6</strain>
    </source>
</reference>
<dbReference type="PANTHER" id="PTHR45947">
    <property type="entry name" value="SULFOQUINOVOSYL TRANSFERASE SQD2"/>
    <property type="match status" value="1"/>
</dbReference>
<evidence type="ECO:0000313" key="2">
    <source>
        <dbReference type="EMBL" id="QNA45015.1"/>
    </source>
</evidence>
<dbReference type="PANTHER" id="PTHR45947:SF3">
    <property type="entry name" value="SULFOQUINOVOSYL TRANSFERASE SQD2"/>
    <property type="match status" value="1"/>
</dbReference>
<dbReference type="EMBL" id="CP060007">
    <property type="protein sequence ID" value="QNA45015.1"/>
    <property type="molecule type" value="Genomic_DNA"/>
</dbReference>
<proteinExistence type="predicted"/>
<evidence type="ECO:0000313" key="3">
    <source>
        <dbReference type="Proteomes" id="UP000515344"/>
    </source>
</evidence>
<dbReference type="KEGG" id="lacs:H4075_02130"/>
<dbReference type="SUPFAM" id="SSF53756">
    <property type="entry name" value="UDP-Glycosyltransferase/glycogen phosphorylase"/>
    <property type="match status" value="1"/>
</dbReference>
<sequence>MKQRILIFYDHFYPSYKAGGPTQSLVNLVRELYEVYDFYVVCKPHEMGDVALLENIIADHWNNWEGKANVFYWQYGWSKKRVLQKLIQDISPDVIYVNGLYSLYFNFLPLYYAKQLKSKRKALNIVLSTRGMLHPGALSQKAGKKKIYLALFRMLSIHRIVTWHATDDNERNFIKMTMGEKMHVNVAANFPNLQSMSGSPDKQPGKLLLGTIALISPMKNHLEVLRALSQVSTIIEWHIFGPVKDDVYWSNCQAMIRQLPPNIKVFYHGELPPHLLAKAMERFQVFIMPSKSENFGHAIVEALSAGKPVITTTTTPFADLDLFGCGFALQPEKLSEGLQESIGKFAAMNESEFSNAVSATQKYIDQKIEKVSLKKAYYSLFNNSVHQ</sequence>
<dbReference type="Pfam" id="PF00534">
    <property type="entry name" value="Glycos_transf_1"/>
    <property type="match status" value="1"/>
</dbReference>
<evidence type="ECO:0000259" key="1">
    <source>
        <dbReference type="Pfam" id="PF00534"/>
    </source>
</evidence>
<accession>A0A7G5XHR2</accession>
<dbReference type="Proteomes" id="UP000515344">
    <property type="component" value="Chromosome"/>
</dbReference>
<dbReference type="InterPro" id="IPR001296">
    <property type="entry name" value="Glyco_trans_1"/>
</dbReference>
<dbReference type="Gene3D" id="3.40.50.2000">
    <property type="entry name" value="Glycogen Phosphorylase B"/>
    <property type="match status" value="2"/>
</dbReference>
<dbReference type="CDD" id="cd03801">
    <property type="entry name" value="GT4_PimA-like"/>
    <property type="match status" value="1"/>
</dbReference>
<organism evidence="2 3">
    <name type="scientific">Lacibacter sediminis</name>
    <dbReference type="NCBI Taxonomy" id="2760713"/>
    <lineage>
        <taxon>Bacteria</taxon>
        <taxon>Pseudomonadati</taxon>
        <taxon>Bacteroidota</taxon>
        <taxon>Chitinophagia</taxon>
        <taxon>Chitinophagales</taxon>
        <taxon>Chitinophagaceae</taxon>
        <taxon>Lacibacter</taxon>
    </lineage>
</organism>
<feature type="domain" description="Glycosyl transferase family 1" evidence="1">
    <location>
        <begin position="202"/>
        <end position="320"/>
    </location>
</feature>